<keyword evidence="6" id="KW-0862">Zinc</keyword>
<dbReference type="OrthoDB" id="272271at2759"/>
<keyword evidence="11" id="KW-1185">Reference proteome</keyword>
<evidence type="ECO:0000313" key="11">
    <source>
        <dbReference type="Proteomes" id="UP000252139"/>
    </source>
</evidence>
<evidence type="ECO:0000256" key="3">
    <source>
        <dbReference type="ARBA" id="ARBA00011245"/>
    </source>
</evidence>
<dbReference type="GO" id="GO:0006396">
    <property type="term" value="P:RNA processing"/>
    <property type="evidence" value="ECO:0007669"/>
    <property type="project" value="InterPro"/>
</dbReference>
<comment type="similarity">
    <text evidence="2">Belongs to the metallo-dependent hydrolases superfamily. Adenosine and AMP deaminases family.</text>
</comment>
<dbReference type="EMBL" id="PJQL01000241">
    <property type="protein sequence ID" value="RCH97882.1"/>
    <property type="molecule type" value="Genomic_DNA"/>
</dbReference>
<dbReference type="SUPFAM" id="SSF51556">
    <property type="entry name" value="Metallo-dependent hydrolases"/>
    <property type="match status" value="1"/>
</dbReference>
<reference evidence="10 11" key="1">
    <citation type="journal article" date="2018" name="G3 (Bethesda)">
        <title>Phylogenetic and Phylogenomic Definition of Rhizopus Species.</title>
        <authorList>
            <person name="Gryganskyi A.P."/>
            <person name="Golan J."/>
            <person name="Dolatabadi S."/>
            <person name="Mondo S."/>
            <person name="Robb S."/>
            <person name="Idnurm A."/>
            <person name="Muszewska A."/>
            <person name="Steczkiewicz K."/>
            <person name="Masonjones S."/>
            <person name="Liao H.L."/>
            <person name="Gajdeczka M.T."/>
            <person name="Anike F."/>
            <person name="Vuek A."/>
            <person name="Anishchenko I.M."/>
            <person name="Voigt K."/>
            <person name="de Hoog G.S."/>
            <person name="Smith M.E."/>
            <person name="Heitman J."/>
            <person name="Vilgalys R."/>
            <person name="Stajich J.E."/>
        </authorList>
    </citation>
    <scope>NUCLEOTIDE SEQUENCE [LARGE SCALE GENOMIC DNA]</scope>
    <source>
        <strain evidence="10 11">CBS 357.93</strain>
    </source>
</reference>
<dbReference type="InterPro" id="IPR001365">
    <property type="entry name" value="A_deaminase_dom"/>
</dbReference>
<evidence type="ECO:0000256" key="6">
    <source>
        <dbReference type="ARBA" id="ARBA00022833"/>
    </source>
</evidence>
<comment type="catalytic activity">
    <reaction evidence="8">
        <text>N(6)-methyl-AMP + H2O + H(+) = IMP + methylamine</text>
        <dbReference type="Rhea" id="RHEA:16001"/>
        <dbReference type="ChEBI" id="CHEBI:15377"/>
        <dbReference type="ChEBI" id="CHEBI:15378"/>
        <dbReference type="ChEBI" id="CHEBI:58053"/>
        <dbReference type="ChEBI" id="CHEBI:59338"/>
        <dbReference type="ChEBI" id="CHEBI:144842"/>
    </reaction>
    <physiologicalReaction direction="left-to-right" evidence="8">
        <dbReference type="Rhea" id="RHEA:16002"/>
    </physiologicalReaction>
</comment>
<feature type="domain" description="RNase III" evidence="9">
    <location>
        <begin position="607"/>
        <end position="755"/>
    </location>
</feature>
<dbReference type="STRING" id="86630.A0A367K6J7"/>
<evidence type="ECO:0000256" key="2">
    <source>
        <dbReference type="ARBA" id="ARBA00006676"/>
    </source>
</evidence>
<dbReference type="CDD" id="cd00443">
    <property type="entry name" value="ADA_AMPD"/>
    <property type="match status" value="1"/>
</dbReference>
<dbReference type="PANTHER" id="PTHR14950">
    <property type="entry name" value="DICER-RELATED"/>
    <property type="match status" value="1"/>
</dbReference>
<dbReference type="SMART" id="SM00535">
    <property type="entry name" value="RIBOc"/>
    <property type="match status" value="2"/>
</dbReference>
<comment type="subunit">
    <text evidence="3">Monomer.</text>
</comment>
<dbReference type="InterPro" id="IPR032466">
    <property type="entry name" value="Metal_Hydrolase"/>
</dbReference>
<dbReference type="GO" id="GO:0004525">
    <property type="term" value="F:ribonuclease III activity"/>
    <property type="evidence" value="ECO:0007669"/>
    <property type="project" value="InterPro"/>
</dbReference>
<protein>
    <recommendedName>
        <fullName evidence="9">RNase III domain-containing protein</fullName>
    </recommendedName>
</protein>
<dbReference type="SUPFAM" id="SSF69065">
    <property type="entry name" value="RNase III domain-like"/>
    <property type="match status" value="2"/>
</dbReference>
<name>A0A367K6J7_RHIAZ</name>
<dbReference type="InterPro" id="IPR036389">
    <property type="entry name" value="RNase_III_sf"/>
</dbReference>
<proteinExistence type="inferred from homology"/>
<comment type="cofactor">
    <cofactor evidence="1">
        <name>Zn(2+)</name>
        <dbReference type="ChEBI" id="CHEBI:29105"/>
    </cofactor>
</comment>
<dbReference type="GO" id="GO:0009117">
    <property type="term" value="P:nucleotide metabolic process"/>
    <property type="evidence" value="ECO:0007669"/>
    <property type="project" value="UniProtKB-KW"/>
</dbReference>
<keyword evidence="7" id="KW-0546">Nucleotide metabolism</keyword>
<dbReference type="PANTHER" id="PTHR14950:SF37">
    <property type="entry name" value="ENDORIBONUCLEASE DICER"/>
    <property type="match status" value="1"/>
</dbReference>
<dbReference type="Gene3D" id="1.10.1520.10">
    <property type="entry name" value="Ribonuclease III domain"/>
    <property type="match status" value="2"/>
</dbReference>
<accession>A0A367K6J7</accession>
<dbReference type="FunFam" id="3.20.20.140:FF:000033">
    <property type="entry name" value="Adenosine deaminase-like protein"/>
    <property type="match status" value="1"/>
</dbReference>
<dbReference type="GO" id="GO:0019239">
    <property type="term" value="F:deaminase activity"/>
    <property type="evidence" value="ECO:0007669"/>
    <property type="project" value="InterPro"/>
</dbReference>
<organism evidence="10 11">
    <name type="scientific">Rhizopus azygosporus</name>
    <name type="common">Rhizopus microsporus var. azygosporus</name>
    <dbReference type="NCBI Taxonomy" id="86630"/>
    <lineage>
        <taxon>Eukaryota</taxon>
        <taxon>Fungi</taxon>
        <taxon>Fungi incertae sedis</taxon>
        <taxon>Mucoromycota</taxon>
        <taxon>Mucoromycotina</taxon>
        <taxon>Mucoromycetes</taxon>
        <taxon>Mucorales</taxon>
        <taxon>Mucorineae</taxon>
        <taxon>Rhizopodaceae</taxon>
        <taxon>Rhizopus</taxon>
    </lineage>
</organism>
<evidence type="ECO:0000256" key="5">
    <source>
        <dbReference type="ARBA" id="ARBA00022801"/>
    </source>
</evidence>
<evidence type="ECO:0000256" key="8">
    <source>
        <dbReference type="ARBA" id="ARBA00048787"/>
    </source>
</evidence>
<dbReference type="Pfam" id="PF00636">
    <property type="entry name" value="Ribonuclease_3"/>
    <property type="match status" value="2"/>
</dbReference>
<dbReference type="InterPro" id="IPR000999">
    <property type="entry name" value="RNase_III_dom"/>
</dbReference>
<dbReference type="Gene3D" id="3.20.20.140">
    <property type="entry name" value="Metal-dependent hydrolases"/>
    <property type="match status" value="1"/>
</dbReference>
<sequence>MADNETKSLTIESNISNKPSDMTRQDIFMIQYSMKAINSNTAFSTFKQELRYPRSILTFKILGKIGGIQHCKDWIHYVDHVSNDLGPWCSDILWSILLNDINPGSNEFSANDSVLLQQAQIICRHTFEFSTFDYRNTELFTPKVTQFINCLISLTSSNRRLFTVVIVENRITALVLKLLISSLDVLRTGISCDVFLDTFENISETTEGPIPRYKANQVNLLITTYELEAIAITELYDYLIRFDFYKDERMYLASTAIRRLSSKTIMLINAQDKREMRLANKIAQLEGRIANVHHFSSSSTDTQMPSYPKKTNMTEMKITKVQAGSYKQSRVKFWESDIIAKMEGLEIMNPENEESSVFWLSAFEIEQPEMHTRKIGFCTKKPLPDLPTLEFMLDNTLHKFHVRNFHTCVHLEHSMSDQLLSYTLQVTNHLKKDNIKCSLDDVPYLLVPLKQFCNDQSHDVDVDWEEIEKTIKCSTKRTALSTDFPISDTLVYDLEKPSHMFLIQDMPVSIKPMLCLFRDSEIGDQEKFVFTEFYKSRLQHISKMDFSKPLIQATLVKRASKKSSCLFPLYSRAWLIPDYCAIYPISASVYRTYELLPEIMTQINAYLLVLQAKEMYDFEKIDDALLREALSCKNADFIKDYERLEYLGDAVLGFIFSTYLYIKYPNYNECQLTNTRTRVVKNSTLAQAGKNIRLYKYIINQKMDRDAWQPPAFTSCYKKRKSIGFPYQTTRRSLSDSTIADVMEAILGAAFLSHCLDGALHTATKLLLPFDGLKTWSDMSDLCSKITYFPERVYNIDLAEFYRKIGYTFNNPILAEKALTQRSCKVSLQYERLEFLGDAVLDLFIAQYLYKKYPTAPPGELTDLRSMYASNATLAFICIKMDLQKHIRHSSPEMAVNIACYENQLRENAMKEKNDDDFWLSLDPPKVLADVVESVIGAIFIDANCDPQPAYAFFEAWFIPLVDGHVPGMAFPIVKFQSAIRGFRCHEWELRYVTIEKQNQTAEFKNIPTVLGKVNPYNIIILGKTDLYLNKQFNFSHFIPMVTTVTAAALKDFCKQLPKVELHAHLNGSLSPATMKKLVEFKKDTNPELSEFQIPESLASIDDFFAIFSFIYKLTDNEEAVKLATRNIINEFAEDGVRYLELRTTPRQNAKTNMTKMSYIEAIVSVLQEPRDDIIVKLIVSIDRRNTLEEANEAVDLALAFRSKGVVGVDLCGDVKKGSFDALKPAFDRAKEHGFPVTLHFNEIVENLSEAPSMLAFKPNRLGHATFLDDYCRKTVYENHVPVEICMTSNLLCKTVKTFQDHHIKELIDDRHPFILCTDDKGVFFSDLSNEYRIAAETFNLTYSELFNLSYRSIDAIFGDGHLKNQLKNMWLAWRKEHEFEF</sequence>
<evidence type="ECO:0000256" key="7">
    <source>
        <dbReference type="ARBA" id="ARBA00023080"/>
    </source>
</evidence>
<dbReference type="PROSITE" id="PS00517">
    <property type="entry name" value="RNASE_3_1"/>
    <property type="match status" value="2"/>
</dbReference>
<keyword evidence="4" id="KW-0479">Metal-binding</keyword>
<evidence type="ECO:0000259" key="9">
    <source>
        <dbReference type="PROSITE" id="PS50142"/>
    </source>
</evidence>
<comment type="caution">
    <text evidence="10">The sequence shown here is derived from an EMBL/GenBank/DDBJ whole genome shotgun (WGS) entry which is preliminary data.</text>
</comment>
<evidence type="ECO:0000256" key="4">
    <source>
        <dbReference type="ARBA" id="ARBA00022723"/>
    </source>
</evidence>
<dbReference type="GO" id="GO:0046872">
    <property type="term" value="F:metal ion binding"/>
    <property type="evidence" value="ECO:0007669"/>
    <property type="project" value="UniProtKB-KW"/>
</dbReference>
<dbReference type="PROSITE" id="PS50142">
    <property type="entry name" value="RNASE_3_2"/>
    <property type="match status" value="2"/>
</dbReference>
<evidence type="ECO:0000313" key="10">
    <source>
        <dbReference type="EMBL" id="RCH97882.1"/>
    </source>
</evidence>
<keyword evidence="5" id="KW-0378">Hydrolase</keyword>
<dbReference type="Pfam" id="PF00962">
    <property type="entry name" value="A_deaminase"/>
    <property type="match status" value="1"/>
</dbReference>
<dbReference type="Proteomes" id="UP000252139">
    <property type="component" value="Unassembled WGS sequence"/>
</dbReference>
<gene>
    <name evidence="10" type="ORF">CU097_014260</name>
</gene>
<evidence type="ECO:0000256" key="1">
    <source>
        <dbReference type="ARBA" id="ARBA00001947"/>
    </source>
</evidence>
<dbReference type="CDD" id="cd00593">
    <property type="entry name" value="RIBOc"/>
    <property type="match status" value="2"/>
</dbReference>
<feature type="domain" description="RNase III" evidence="9">
    <location>
        <begin position="798"/>
        <end position="944"/>
    </location>
</feature>